<dbReference type="InterPro" id="IPR000212">
    <property type="entry name" value="DNA_helicase_UvrD/REP"/>
</dbReference>
<feature type="domain" description="UvrD-like helicase ATP-binding" evidence="7">
    <location>
        <begin position="217"/>
        <end position="623"/>
    </location>
</feature>
<dbReference type="RefSeq" id="WP_028326785.1">
    <property type="nucleotide sequence ID" value="NZ_LT906453.1"/>
</dbReference>
<evidence type="ECO:0000256" key="4">
    <source>
        <dbReference type="ARBA" id="ARBA00022840"/>
    </source>
</evidence>
<dbReference type="Proteomes" id="UP000242637">
    <property type="component" value="Chromosome 1"/>
</dbReference>
<dbReference type="GO" id="GO:0003677">
    <property type="term" value="F:DNA binding"/>
    <property type="evidence" value="ECO:0007669"/>
    <property type="project" value="InterPro"/>
</dbReference>
<proteinExistence type="predicted"/>
<dbReference type="PANTHER" id="PTHR11070:SF45">
    <property type="entry name" value="DNA 3'-5' HELICASE"/>
    <property type="match status" value="1"/>
</dbReference>
<dbReference type="GO" id="GO:0005829">
    <property type="term" value="C:cytosol"/>
    <property type="evidence" value="ECO:0007669"/>
    <property type="project" value="TreeGrafter"/>
</dbReference>
<dbReference type="PANTHER" id="PTHR11070">
    <property type="entry name" value="UVRD / RECB / PCRA DNA HELICASE FAMILY MEMBER"/>
    <property type="match status" value="1"/>
</dbReference>
<feature type="compositionally biased region" description="Basic and acidic residues" evidence="6">
    <location>
        <begin position="95"/>
        <end position="104"/>
    </location>
</feature>
<keyword evidence="1 5" id="KW-0547">Nucleotide-binding</keyword>
<protein>
    <submittedName>
        <fullName evidence="8">Helicase IV</fullName>
        <ecNumber evidence="8">3.6.4.12</ecNumber>
    </submittedName>
</protein>
<evidence type="ECO:0000256" key="1">
    <source>
        <dbReference type="ARBA" id="ARBA00022741"/>
    </source>
</evidence>
<keyword evidence="3 5" id="KW-0347">Helicase</keyword>
<gene>
    <name evidence="8" type="primary">helD</name>
    <name evidence="8" type="ORF">SAMEA4475696_02370</name>
</gene>
<evidence type="ECO:0000313" key="9">
    <source>
        <dbReference type="Proteomes" id="UP000242637"/>
    </source>
</evidence>
<evidence type="ECO:0000256" key="3">
    <source>
        <dbReference type="ARBA" id="ARBA00022806"/>
    </source>
</evidence>
<dbReference type="InterPro" id="IPR027417">
    <property type="entry name" value="P-loop_NTPase"/>
</dbReference>
<evidence type="ECO:0000256" key="5">
    <source>
        <dbReference type="PROSITE-ProRule" id="PRU00560"/>
    </source>
</evidence>
<dbReference type="EC" id="3.6.4.12" evidence="8"/>
<dbReference type="OrthoDB" id="9787585at2"/>
<dbReference type="GO" id="GO:0000725">
    <property type="term" value="P:recombinational repair"/>
    <property type="evidence" value="ECO:0007669"/>
    <property type="project" value="TreeGrafter"/>
</dbReference>
<dbReference type="Gene3D" id="3.40.50.300">
    <property type="entry name" value="P-loop containing nucleotide triphosphate hydrolases"/>
    <property type="match status" value="3"/>
</dbReference>
<dbReference type="KEGG" id="dco:SAMEA4475696_2370"/>
<accession>A0A239VWE6</accession>
<dbReference type="STRING" id="1121387.GCA_000429885_00732"/>
<keyword evidence="2 5" id="KW-0378">Hydrolase</keyword>
<dbReference type="PROSITE" id="PS51198">
    <property type="entry name" value="UVRD_HELICASE_ATP_BIND"/>
    <property type="match status" value="1"/>
</dbReference>
<name>A0A239VWE6_9MICO</name>
<keyword evidence="4 5" id="KW-0067">ATP-binding</keyword>
<dbReference type="GO" id="GO:0005524">
    <property type="term" value="F:ATP binding"/>
    <property type="evidence" value="ECO:0007669"/>
    <property type="project" value="UniProtKB-UniRule"/>
</dbReference>
<evidence type="ECO:0000256" key="2">
    <source>
        <dbReference type="ARBA" id="ARBA00022801"/>
    </source>
</evidence>
<evidence type="ECO:0000313" key="8">
    <source>
        <dbReference type="EMBL" id="SNV26078.1"/>
    </source>
</evidence>
<dbReference type="InterPro" id="IPR014016">
    <property type="entry name" value="UvrD-like_ATP-bd"/>
</dbReference>
<keyword evidence="9" id="KW-1185">Reference proteome</keyword>
<feature type="binding site" evidence="5">
    <location>
        <begin position="238"/>
        <end position="245"/>
    </location>
    <ligand>
        <name>ATP</name>
        <dbReference type="ChEBI" id="CHEBI:30616"/>
    </ligand>
</feature>
<dbReference type="GO" id="GO:0016787">
    <property type="term" value="F:hydrolase activity"/>
    <property type="evidence" value="ECO:0007669"/>
    <property type="project" value="UniProtKB-UniRule"/>
</dbReference>
<evidence type="ECO:0000259" key="7">
    <source>
        <dbReference type="PROSITE" id="PS51198"/>
    </source>
</evidence>
<feature type="region of interest" description="Disordered" evidence="6">
    <location>
        <begin position="95"/>
        <end position="119"/>
    </location>
</feature>
<evidence type="ECO:0000256" key="6">
    <source>
        <dbReference type="SAM" id="MobiDB-lite"/>
    </source>
</evidence>
<organism evidence="8 9">
    <name type="scientific">Dermatophilus congolensis</name>
    <dbReference type="NCBI Taxonomy" id="1863"/>
    <lineage>
        <taxon>Bacteria</taxon>
        <taxon>Bacillati</taxon>
        <taxon>Actinomycetota</taxon>
        <taxon>Actinomycetes</taxon>
        <taxon>Micrococcales</taxon>
        <taxon>Dermatophilaceae</taxon>
        <taxon>Dermatophilus</taxon>
    </lineage>
</organism>
<reference evidence="8 9" key="1">
    <citation type="submission" date="2017-06" db="EMBL/GenBank/DDBJ databases">
        <authorList>
            <consortium name="Pathogen Informatics"/>
        </authorList>
    </citation>
    <scope>NUCLEOTIDE SEQUENCE [LARGE SCALE GENOMIC DNA]</scope>
    <source>
        <strain evidence="8 9">NCTC13039</strain>
    </source>
</reference>
<dbReference type="EMBL" id="LT906453">
    <property type="protein sequence ID" value="SNV26078.1"/>
    <property type="molecule type" value="Genomic_DNA"/>
</dbReference>
<dbReference type="GeneID" id="63460521"/>
<sequence length="778" mass="86031">MNQRENGATDDILHNELATEQAYVDNVYAHLDAARTRADLVATEGMSRGRTDRTGDIRDEEVAGLFERDALVYNAGRRRANLERQDEGLVFGRLDMDHSMPKEPTDDEPRDPGAPINDNDHEIRYIGRLGVRDNDYEALVIDWRAPAAAPFYRATPTDPMQVVRRRVLRSRGRTIIGAEDDLMVTQPPENMPVLGEGALLAALSRSRTGGMRDIVATIQAHQDEAIRAAARGVTSITGGPGTGKTVVALHRAAYLLYSDRRKYEGGGVLVIGPSAAYTAYIERVLPSLGENSVSLRSLGDVNETLSATRLDSAIAAHVKGSSKMATFLNRAVRDSIPQAPTQLRTFVAGHPIRIEKDELDRLRATILKRSQRNTSARQARLALNQLAWEQVREGEREDFNERFNENGDVDTFLETWWRPIDPREVLLWTGDPERAHRYGHDLFTAEELHAYTESIQTALDTATWSVADIALIDAISPKIGLVPEKDDTERGFYEVELLEDAEAEAVAAGQLRAYTTSNESPYRERTARDAACLTPEDRRDILLQGRIGAVDEFAHVLIDEAQDISPMQWKMIGRRGRWASWTVVGDAAQASWPDAQEAQSAQEEAFGTGPRRHFHMTTNYRNAKEIFDVAAELIREVMPDADIPNAVRITGIEPVQRSLETTSPEEDTTTVISAVAQAITQLGSEVDGSIAVITPSTWASALTTALEENTLTDEASVARRVQILDAMTTKGLEYDATIVVDPDGIVTESPGGERVLYVALTRAAHRMHVLRLRSCISA</sequence>
<dbReference type="GO" id="GO:0043138">
    <property type="term" value="F:3'-5' DNA helicase activity"/>
    <property type="evidence" value="ECO:0007669"/>
    <property type="project" value="TreeGrafter"/>
</dbReference>
<dbReference type="AlphaFoldDB" id="A0A239VWE6"/>
<dbReference type="SUPFAM" id="SSF52540">
    <property type="entry name" value="P-loop containing nucleoside triphosphate hydrolases"/>
    <property type="match status" value="1"/>
</dbReference>